<gene>
    <name evidence="5" type="ORF">HMPREF9555_01375</name>
</gene>
<evidence type="ECO:0000256" key="2">
    <source>
        <dbReference type="SAM" id="MobiDB-lite"/>
    </source>
</evidence>
<dbReference type="Proteomes" id="UP000004633">
    <property type="component" value="Unassembled WGS sequence"/>
</dbReference>
<protein>
    <submittedName>
        <fullName evidence="5">Periplasmic binding protein</fullName>
    </submittedName>
</protein>
<keyword evidence="6" id="KW-1185">Reference proteome</keyword>
<evidence type="ECO:0000313" key="6">
    <source>
        <dbReference type="Proteomes" id="UP000004633"/>
    </source>
</evidence>
<dbReference type="HOGENOM" id="CLU_038034_7_2_9"/>
<keyword evidence="3" id="KW-0732">Signal</keyword>
<evidence type="ECO:0000259" key="4">
    <source>
        <dbReference type="PROSITE" id="PS50983"/>
    </source>
</evidence>
<evidence type="ECO:0000256" key="3">
    <source>
        <dbReference type="SAM" id="SignalP"/>
    </source>
</evidence>
<dbReference type="Pfam" id="PF01497">
    <property type="entry name" value="Peripla_BP_2"/>
    <property type="match status" value="1"/>
</dbReference>
<feature type="region of interest" description="Disordered" evidence="2">
    <location>
        <begin position="30"/>
        <end position="54"/>
    </location>
</feature>
<feature type="domain" description="Fe/B12 periplasmic-binding" evidence="4">
    <location>
        <begin position="64"/>
        <end position="334"/>
    </location>
</feature>
<dbReference type="RefSeq" id="WP_009350033.1">
    <property type="nucleotide sequence ID" value="NZ_GL638136.1"/>
</dbReference>
<feature type="chain" id="PRO_5003221978" evidence="3">
    <location>
        <begin position="29"/>
        <end position="336"/>
    </location>
</feature>
<evidence type="ECO:0000256" key="1">
    <source>
        <dbReference type="ARBA" id="ARBA00008814"/>
    </source>
</evidence>
<accession>E7N303</accession>
<dbReference type="SUPFAM" id="SSF53807">
    <property type="entry name" value="Helical backbone' metal receptor"/>
    <property type="match status" value="1"/>
</dbReference>
<dbReference type="AlphaFoldDB" id="E7N303"/>
<comment type="similarity">
    <text evidence="1">Belongs to the bacterial solute-binding protein 8 family.</text>
</comment>
<sequence length="336" mass="36977">MFKTKKKILASLGAAVLLLGAGCGQQQAAETKTESASSSYTPVSWTENIGGTDLQMKTTAPPSRAVSMSQATTEMLLTLDLGDRMAGTAFKEEEIYPPLQAAYEKVPVLAEKWPSYEVFMAAKPDFATGWEVPFTKRGIEADKITAQNIPIFVPDSMQSTKADLDMVFADMVKFGEIFGVKDRAEAWVADQKKQLAAVQDKIAKLPHKRVFVFDSEDGEPFTVFEGYTPNLLRLIGADNVMSGQGVDKTWSKTSWESVVAADPEYIIVADYGTSIRNEDDFNQKVEKLKANPRLQGTTAVKENHFVRVKLSEITPGVRSVDALKRLAEQIHGVKID</sequence>
<dbReference type="InterPro" id="IPR050902">
    <property type="entry name" value="ABC_Transporter_SBP"/>
</dbReference>
<comment type="caution">
    <text evidence="5">The sequence shown here is derived from an EMBL/GenBank/DDBJ whole genome shotgun (WGS) entry which is preliminary data.</text>
</comment>
<dbReference type="Gene3D" id="3.40.50.1980">
    <property type="entry name" value="Nitrogenase molybdenum iron protein domain"/>
    <property type="match status" value="2"/>
</dbReference>
<reference evidence="5 6" key="1">
    <citation type="submission" date="2010-08" db="EMBL/GenBank/DDBJ databases">
        <authorList>
            <person name="Weinstock G."/>
            <person name="Sodergren E."/>
            <person name="Clifton S."/>
            <person name="Fulton L."/>
            <person name="Fulton B."/>
            <person name="Courtney L."/>
            <person name="Fronick C."/>
            <person name="Harrison M."/>
            <person name="Strong C."/>
            <person name="Farmer C."/>
            <person name="Delahaunty K."/>
            <person name="Markovic C."/>
            <person name="Hall O."/>
            <person name="Minx P."/>
            <person name="Tomlinson C."/>
            <person name="Mitreva M."/>
            <person name="Hou S."/>
            <person name="Chen J."/>
            <person name="Wollam A."/>
            <person name="Pepin K.H."/>
            <person name="Johnson M."/>
            <person name="Bhonagiri V."/>
            <person name="Zhang X."/>
            <person name="Suruliraj S."/>
            <person name="Warren W."/>
            <person name="Chinwalla A."/>
            <person name="Mardis E.R."/>
            <person name="Wilson R.K."/>
        </authorList>
    </citation>
    <scope>NUCLEOTIDE SEQUENCE [LARGE SCALE GENOMIC DNA]</scope>
    <source>
        <strain evidence="5 6">F0399</strain>
    </source>
</reference>
<feature type="compositionally biased region" description="Low complexity" evidence="2">
    <location>
        <begin position="30"/>
        <end position="39"/>
    </location>
</feature>
<dbReference type="STRING" id="749551.HMPREF9555_01375"/>
<dbReference type="PROSITE" id="PS51257">
    <property type="entry name" value="PROKAR_LIPOPROTEIN"/>
    <property type="match status" value="1"/>
</dbReference>
<feature type="signal peptide" evidence="3">
    <location>
        <begin position="1"/>
        <end position="28"/>
    </location>
</feature>
<dbReference type="InterPro" id="IPR002491">
    <property type="entry name" value="ABC_transptr_periplasmic_BD"/>
</dbReference>
<proteinExistence type="inferred from homology"/>
<dbReference type="PANTHER" id="PTHR30535:SF7">
    <property type="entry name" value="IRON(III) DICITRATE-BINDING PROTEIN"/>
    <property type="match status" value="1"/>
</dbReference>
<name>E7N303_9FIRM</name>
<evidence type="ECO:0000313" key="5">
    <source>
        <dbReference type="EMBL" id="EFW29564.1"/>
    </source>
</evidence>
<organism evidence="5 6">
    <name type="scientific">Selenomonas artemidis F0399</name>
    <dbReference type="NCBI Taxonomy" id="749551"/>
    <lineage>
        <taxon>Bacteria</taxon>
        <taxon>Bacillati</taxon>
        <taxon>Bacillota</taxon>
        <taxon>Negativicutes</taxon>
        <taxon>Selenomonadales</taxon>
        <taxon>Selenomonadaceae</taxon>
        <taxon>Selenomonas</taxon>
    </lineage>
</organism>
<feature type="compositionally biased region" description="Polar residues" evidence="2">
    <location>
        <begin position="40"/>
        <end position="54"/>
    </location>
</feature>
<dbReference type="EMBL" id="AECV01000023">
    <property type="protein sequence ID" value="EFW29564.1"/>
    <property type="molecule type" value="Genomic_DNA"/>
</dbReference>
<dbReference type="PANTHER" id="PTHR30535">
    <property type="entry name" value="VITAMIN B12-BINDING PROTEIN"/>
    <property type="match status" value="1"/>
</dbReference>
<dbReference type="PROSITE" id="PS50983">
    <property type="entry name" value="FE_B12_PBP"/>
    <property type="match status" value="1"/>
</dbReference>